<sequence length="202" mass="23201">MRVVQGLNNESLSKVMSDIESIEYQSWDSSMAATMEQFNKRLELFSDGLWRLIDDNNEVTAYMFFIRIKEEDAQKHYSWSDYSANGWCTNHDPNGDALFAVSIGSKKSTHGRYLFGNGIKSMEEGIYKNVKKIYACSRIPTLHNYFSNSDEVVINVDDERLSTDPVVKMLYSCDFKPYKFCKEGFDVDSESLGYSLTCLKTL</sequence>
<reference evidence="1" key="1">
    <citation type="submission" date="2020-07" db="EMBL/GenBank/DDBJ databases">
        <title>Genomic analysis of a strain of Sedimentibacter Hydroxybenzoicus DSM7310.</title>
        <authorList>
            <person name="Ma S."/>
        </authorList>
    </citation>
    <scope>NUCLEOTIDE SEQUENCE</scope>
    <source>
        <strain evidence="1">DSM 7310</strain>
    </source>
</reference>
<dbReference type="RefSeq" id="WP_179236480.1">
    <property type="nucleotide sequence ID" value="NZ_JACBNQ010000001.1"/>
</dbReference>
<dbReference type="Proteomes" id="UP000611629">
    <property type="component" value="Unassembled WGS sequence"/>
</dbReference>
<organism evidence="1 2">
    <name type="scientific">Sedimentibacter hydroxybenzoicus DSM 7310</name>
    <dbReference type="NCBI Taxonomy" id="1123245"/>
    <lineage>
        <taxon>Bacteria</taxon>
        <taxon>Bacillati</taxon>
        <taxon>Bacillota</taxon>
        <taxon>Tissierellia</taxon>
        <taxon>Sedimentibacter</taxon>
    </lineage>
</organism>
<evidence type="ECO:0000313" key="1">
    <source>
        <dbReference type="EMBL" id="NYB72804.1"/>
    </source>
</evidence>
<comment type="caution">
    <text evidence="1">The sequence shown here is derived from an EMBL/GenBank/DDBJ whole genome shotgun (WGS) entry which is preliminary data.</text>
</comment>
<dbReference type="EMBL" id="JACBNQ010000001">
    <property type="protein sequence ID" value="NYB72804.1"/>
    <property type="molecule type" value="Genomic_DNA"/>
</dbReference>
<gene>
    <name evidence="1" type="ORF">HZF24_01465</name>
</gene>
<accession>A0A974GV05</accession>
<evidence type="ECO:0000313" key="2">
    <source>
        <dbReference type="Proteomes" id="UP000611629"/>
    </source>
</evidence>
<dbReference type="Gene3D" id="3.40.630.30">
    <property type="match status" value="1"/>
</dbReference>
<dbReference type="AlphaFoldDB" id="A0A974GV05"/>
<keyword evidence="2" id="KW-1185">Reference proteome</keyword>
<proteinExistence type="predicted"/>
<name>A0A974GV05_SEDHY</name>
<protein>
    <submittedName>
        <fullName evidence="1">Uncharacterized protein</fullName>
    </submittedName>
</protein>